<evidence type="ECO:0000256" key="1">
    <source>
        <dbReference type="ARBA" id="ARBA00004496"/>
    </source>
</evidence>
<keyword evidence="13" id="KW-1185">Reference proteome</keyword>
<organism evidence="12 13">
    <name type="scientific">Meira miltonrushii</name>
    <dbReference type="NCBI Taxonomy" id="1280837"/>
    <lineage>
        <taxon>Eukaryota</taxon>
        <taxon>Fungi</taxon>
        <taxon>Dikarya</taxon>
        <taxon>Basidiomycota</taxon>
        <taxon>Ustilaginomycotina</taxon>
        <taxon>Exobasidiomycetes</taxon>
        <taxon>Exobasidiales</taxon>
        <taxon>Brachybasidiaceae</taxon>
        <taxon>Meira</taxon>
    </lineage>
</organism>
<proteinExistence type="inferred from homology"/>
<evidence type="ECO:0000259" key="11">
    <source>
        <dbReference type="PROSITE" id="PS50157"/>
    </source>
</evidence>
<evidence type="ECO:0000256" key="4">
    <source>
        <dbReference type="ARBA" id="ARBA00022723"/>
    </source>
</evidence>
<sequence length="439" mass="48935">MAEGTAMFTCLSCSIAYANPEDQRAHYRTDLHRYNMKRRVANLPPVRADVFNAKILERNGQADQTEVAQTQDRCRECNKSFSSQNAFQSHLNSKKHKETVSRLSTSAKVTVKSDGEKDSDGADSLIVRLPPAKDGLNNVSDLAAALPDSEKKDPEPLRPGAPMALQVDEDATEEEIQAAIDAKVASSKRVDPTTSCIFCNMTGFKSIEDSLKHMSSQHSFFIPEQEYLVDLVGLMKYLSDKICVGNICLFCNGKGRGFHTAEAVRKHMIDKAHCKIAYEHEEDKMELSDFFDFTSSYPDAGWEDVSDGEGGVDDAITEEGSDDDGDDDAETLPASGVRYGDNEFELVLPSGVRLGHRSMRRYYNQSLRPPGTVATSGNLDPTLVENRGGHLVKARNRGEAREAKKHISTYRDMTRREHFKTQIGFKNNSQKHFRDPLLQ</sequence>
<dbReference type="InParanoid" id="A0A316VD99"/>
<evidence type="ECO:0000313" key="13">
    <source>
        <dbReference type="Proteomes" id="UP000245771"/>
    </source>
</evidence>
<gene>
    <name evidence="12" type="ORF">FA14DRAFT_120397</name>
</gene>
<dbReference type="SMART" id="SM00451">
    <property type="entry name" value="ZnF_U1"/>
    <property type="match status" value="2"/>
</dbReference>
<dbReference type="Pfam" id="PF12171">
    <property type="entry name" value="zf-C2H2_jaz"/>
    <property type="match status" value="1"/>
</dbReference>
<dbReference type="OrthoDB" id="19329at2759"/>
<evidence type="ECO:0000256" key="2">
    <source>
        <dbReference type="ARBA" id="ARBA00022490"/>
    </source>
</evidence>
<feature type="region of interest" description="Disordered" evidence="10">
    <location>
        <begin position="303"/>
        <end position="333"/>
    </location>
</feature>
<reference evidence="12 13" key="1">
    <citation type="journal article" date="2018" name="Mol. Biol. Evol.">
        <title>Broad Genomic Sampling Reveals a Smut Pathogenic Ancestry of the Fungal Clade Ustilaginomycotina.</title>
        <authorList>
            <person name="Kijpornyongpan T."/>
            <person name="Mondo S.J."/>
            <person name="Barry K."/>
            <person name="Sandor L."/>
            <person name="Lee J."/>
            <person name="Lipzen A."/>
            <person name="Pangilinan J."/>
            <person name="LaButti K."/>
            <person name="Hainaut M."/>
            <person name="Henrissat B."/>
            <person name="Grigoriev I.V."/>
            <person name="Spatafora J.W."/>
            <person name="Aime M.C."/>
        </authorList>
    </citation>
    <scope>NUCLEOTIDE SEQUENCE [LARGE SCALE GENOMIC DNA]</scope>
    <source>
        <strain evidence="12 13">MCA 3882</strain>
    </source>
</reference>
<keyword evidence="5" id="KW-0677">Repeat</keyword>
<dbReference type="GeneID" id="37018184"/>
<evidence type="ECO:0000256" key="8">
    <source>
        <dbReference type="ARBA" id="ARBA00034126"/>
    </source>
</evidence>
<accession>A0A316VD99</accession>
<comment type="subcellular location">
    <subcellularLocation>
        <location evidence="1">Cytoplasm</location>
    </subcellularLocation>
</comment>
<dbReference type="GO" id="GO:0042273">
    <property type="term" value="P:ribosomal large subunit biogenesis"/>
    <property type="evidence" value="ECO:0007669"/>
    <property type="project" value="TreeGrafter"/>
</dbReference>
<dbReference type="GO" id="GO:0003676">
    <property type="term" value="F:nucleic acid binding"/>
    <property type="evidence" value="ECO:0007669"/>
    <property type="project" value="InterPro"/>
</dbReference>
<keyword evidence="6 9" id="KW-0863">Zinc-finger</keyword>
<dbReference type="EMBL" id="KZ819603">
    <property type="protein sequence ID" value="PWN35542.1"/>
    <property type="molecule type" value="Genomic_DNA"/>
</dbReference>
<dbReference type="Gene3D" id="3.30.160.60">
    <property type="entry name" value="Classic Zinc Finger"/>
    <property type="match status" value="1"/>
</dbReference>
<dbReference type="InterPro" id="IPR040025">
    <property type="entry name" value="Znf622/Rei1/Reh1"/>
</dbReference>
<dbReference type="SUPFAM" id="SSF57667">
    <property type="entry name" value="beta-beta-alpha zinc fingers"/>
    <property type="match status" value="2"/>
</dbReference>
<keyword evidence="7" id="KW-0862">Zinc</keyword>
<dbReference type="InterPro" id="IPR003604">
    <property type="entry name" value="Matrin/U1-like-C_Znf_C2H2"/>
</dbReference>
<keyword evidence="2" id="KW-0963">Cytoplasm</keyword>
<protein>
    <recommendedName>
        <fullName evidence="11">C2H2-type domain-containing protein</fullName>
    </recommendedName>
</protein>
<dbReference type="InterPro" id="IPR013087">
    <property type="entry name" value="Znf_C2H2_type"/>
</dbReference>
<evidence type="ECO:0000256" key="10">
    <source>
        <dbReference type="SAM" id="MobiDB-lite"/>
    </source>
</evidence>
<dbReference type="GO" id="GO:0030687">
    <property type="term" value="C:preribosome, large subunit precursor"/>
    <property type="evidence" value="ECO:0007669"/>
    <property type="project" value="TreeGrafter"/>
</dbReference>
<evidence type="ECO:0000256" key="9">
    <source>
        <dbReference type="PROSITE-ProRule" id="PRU00042"/>
    </source>
</evidence>
<evidence type="ECO:0000256" key="3">
    <source>
        <dbReference type="ARBA" id="ARBA00022517"/>
    </source>
</evidence>
<dbReference type="InterPro" id="IPR036236">
    <property type="entry name" value="Znf_C2H2_sf"/>
</dbReference>
<dbReference type="STRING" id="1280837.A0A316VD99"/>
<keyword evidence="4" id="KW-0479">Metal-binding</keyword>
<dbReference type="Proteomes" id="UP000245771">
    <property type="component" value="Unassembled WGS sequence"/>
</dbReference>
<dbReference type="GO" id="GO:0005737">
    <property type="term" value="C:cytoplasm"/>
    <property type="evidence" value="ECO:0007669"/>
    <property type="project" value="UniProtKB-SubCell"/>
</dbReference>
<dbReference type="SMART" id="SM00355">
    <property type="entry name" value="ZnF_C2H2"/>
    <property type="match status" value="4"/>
</dbReference>
<dbReference type="PANTHER" id="PTHR13182">
    <property type="entry name" value="ZINC FINGER PROTEIN 622"/>
    <property type="match status" value="1"/>
</dbReference>
<evidence type="ECO:0000256" key="5">
    <source>
        <dbReference type="ARBA" id="ARBA00022737"/>
    </source>
</evidence>
<dbReference type="Pfam" id="PF12756">
    <property type="entry name" value="zf-C2H2_2"/>
    <property type="match status" value="1"/>
</dbReference>
<feature type="compositionally biased region" description="Acidic residues" evidence="10">
    <location>
        <begin position="303"/>
        <end position="330"/>
    </location>
</feature>
<dbReference type="FunCoup" id="A0A316VD99">
    <property type="interactions" value="270"/>
</dbReference>
<comment type="similarity">
    <text evidence="8">Belongs to the REI1 family.</text>
</comment>
<evidence type="ECO:0000313" key="12">
    <source>
        <dbReference type="EMBL" id="PWN35542.1"/>
    </source>
</evidence>
<feature type="domain" description="C2H2-type" evidence="11">
    <location>
        <begin position="72"/>
        <end position="101"/>
    </location>
</feature>
<evidence type="ECO:0000256" key="6">
    <source>
        <dbReference type="ARBA" id="ARBA00022771"/>
    </source>
</evidence>
<dbReference type="PROSITE" id="PS00028">
    <property type="entry name" value="ZINC_FINGER_C2H2_1"/>
    <property type="match status" value="2"/>
</dbReference>
<name>A0A316VD99_9BASI</name>
<evidence type="ECO:0000256" key="7">
    <source>
        <dbReference type="ARBA" id="ARBA00022833"/>
    </source>
</evidence>
<dbReference type="InterPro" id="IPR022755">
    <property type="entry name" value="Znf_C2H2_jaz"/>
</dbReference>
<dbReference type="PANTHER" id="PTHR13182:SF8">
    <property type="entry name" value="CYTOPLASMIC 60S SUBUNIT BIOGENESIS FACTOR ZNF622"/>
    <property type="match status" value="1"/>
</dbReference>
<keyword evidence="3" id="KW-0690">Ribosome biogenesis</keyword>
<dbReference type="GO" id="GO:0008270">
    <property type="term" value="F:zinc ion binding"/>
    <property type="evidence" value="ECO:0007669"/>
    <property type="project" value="UniProtKB-KW"/>
</dbReference>
<dbReference type="AlphaFoldDB" id="A0A316VD99"/>
<dbReference type="PROSITE" id="PS50157">
    <property type="entry name" value="ZINC_FINGER_C2H2_2"/>
    <property type="match status" value="1"/>
</dbReference>
<dbReference type="InterPro" id="IPR041661">
    <property type="entry name" value="ZN622/Rei1/Reh1_Znf-C2H2"/>
</dbReference>
<dbReference type="RefSeq" id="XP_025355844.1">
    <property type="nucleotide sequence ID" value="XM_025496403.1"/>
</dbReference>